<name>A0A6S6TWR2_9BACT</name>
<reference evidence="2" key="1">
    <citation type="submission" date="2020-01" db="EMBL/GenBank/DDBJ databases">
        <authorList>
            <person name="Meier V. D."/>
            <person name="Meier V D."/>
        </authorList>
    </citation>
    <scope>NUCLEOTIDE SEQUENCE</scope>
    <source>
        <strain evidence="2">HLG_WM_MAG_06</strain>
    </source>
</reference>
<evidence type="ECO:0000313" key="2">
    <source>
        <dbReference type="EMBL" id="CAA6821160.1"/>
    </source>
</evidence>
<dbReference type="AlphaFoldDB" id="A0A6S6TWR2"/>
<keyword evidence="1" id="KW-1133">Transmembrane helix</keyword>
<protein>
    <submittedName>
        <fullName evidence="2">Uncharacterized protein</fullName>
    </submittedName>
</protein>
<sequence>MFNNNKDDEADFCESYKSQVLGTTPIEKETSFFSTFLKLLTILMLLAIIIGVSFYGYNYFMNKKRLDRVALPPVSIQTSDDELLLEDEDLIDKETIRKTEEKNNALSIIKMPISDELEINKIANDVKVAIAQSELKEENNSKDKILDKVITNESATKKIEEEKSLEVPTLAPEAQYLEELADLSKEIDKERKQ</sequence>
<evidence type="ECO:0000256" key="1">
    <source>
        <dbReference type="SAM" id="Phobius"/>
    </source>
</evidence>
<keyword evidence="1" id="KW-0812">Transmembrane</keyword>
<proteinExistence type="predicted"/>
<organism evidence="2">
    <name type="scientific">uncultured Sulfurovum sp</name>
    <dbReference type="NCBI Taxonomy" id="269237"/>
    <lineage>
        <taxon>Bacteria</taxon>
        <taxon>Pseudomonadati</taxon>
        <taxon>Campylobacterota</taxon>
        <taxon>Epsilonproteobacteria</taxon>
        <taxon>Campylobacterales</taxon>
        <taxon>Sulfurovaceae</taxon>
        <taxon>Sulfurovum</taxon>
        <taxon>environmental samples</taxon>
    </lineage>
</organism>
<keyword evidence="1" id="KW-0472">Membrane</keyword>
<feature type="transmembrane region" description="Helical" evidence="1">
    <location>
        <begin position="39"/>
        <end position="60"/>
    </location>
</feature>
<dbReference type="EMBL" id="CACVAP010000096">
    <property type="protein sequence ID" value="CAA6821160.1"/>
    <property type="molecule type" value="Genomic_DNA"/>
</dbReference>
<accession>A0A6S6TWR2</accession>
<gene>
    <name evidence="2" type="ORF">HELGO_WM25346</name>
</gene>